<organism evidence="4 5">
    <name type="scientific">Agaricicola taiwanensis</name>
    <dbReference type="NCBI Taxonomy" id="591372"/>
    <lineage>
        <taxon>Bacteria</taxon>
        <taxon>Pseudomonadati</taxon>
        <taxon>Pseudomonadota</taxon>
        <taxon>Alphaproteobacteria</taxon>
        <taxon>Rhodobacterales</taxon>
        <taxon>Paracoccaceae</taxon>
        <taxon>Agaricicola</taxon>
    </lineage>
</organism>
<evidence type="ECO:0000256" key="2">
    <source>
        <dbReference type="ARBA" id="ARBA00023315"/>
    </source>
</evidence>
<dbReference type="CDD" id="cd04301">
    <property type="entry name" value="NAT_SF"/>
    <property type="match status" value="1"/>
</dbReference>
<proteinExistence type="predicted"/>
<dbReference type="InterPro" id="IPR016181">
    <property type="entry name" value="Acyl_CoA_acyltransferase"/>
</dbReference>
<gene>
    <name evidence="4" type="ORF">GCM10007276_33480</name>
</gene>
<keyword evidence="5" id="KW-1185">Reference proteome</keyword>
<dbReference type="InterPro" id="IPR050832">
    <property type="entry name" value="Bact_Acetyltransf"/>
</dbReference>
<reference evidence="4" key="2">
    <citation type="submission" date="2020-09" db="EMBL/GenBank/DDBJ databases">
        <authorList>
            <person name="Sun Q."/>
            <person name="Sedlacek I."/>
        </authorList>
    </citation>
    <scope>NUCLEOTIDE SEQUENCE</scope>
    <source>
        <strain evidence="4">CCM 7684</strain>
    </source>
</reference>
<protein>
    <recommendedName>
        <fullName evidence="3">N-acetyltransferase domain-containing protein</fullName>
    </recommendedName>
</protein>
<dbReference type="Pfam" id="PF00583">
    <property type="entry name" value="Acetyltransf_1"/>
    <property type="match status" value="1"/>
</dbReference>
<dbReference type="Gene3D" id="3.40.630.30">
    <property type="match status" value="1"/>
</dbReference>
<dbReference type="GO" id="GO:0016747">
    <property type="term" value="F:acyltransferase activity, transferring groups other than amino-acyl groups"/>
    <property type="evidence" value="ECO:0007669"/>
    <property type="project" value="InterPro"/>
</dbReference>
<dbReference type="InterPro" id="IPR008125">
    <property type="entry name" value="Streptothricin_AcTrfase"/>
</dbReference>
<dbReference type="Proteomes" id="UP000602745">
    <property type="component" value="Unassembled WGS sequence"/>
</dbReference>
<dbReference type="AlphaFoldDB" id="A0A8J3E1E1"/>
<dbReference type="SUPFAM" id="SSF55729">
    <property type="entry name" value="Acyl-CoA N-acyltransferases (Nat)"/>
    <property type="match status" value="1"/>
</dbReference>
<reference evidence="4" key="1">
    <citation type="journal article" date="2014" name="Int. J. Syst. Evol. Microbiol.">
        <title>Complete genome sequence of Corynebacterium casei LMG S-19264T (=DSM 44701T), isolated from a smear-ripened cheese.</title>
        <authorList>
            <consortium name="US DOE Joint Genome Institute (JGI-PGF)"/>
            <person name="Walter F."/>
            <person name="Albersmeier A."/>
            <person name="Kalinowski J."/>
            <person name="Ruckert C."/>
        </authorList>
    </citation>
    <scope>NUCLEOTIDE SEQUENCE</scope>
    <source>
        <strain evidence="4">CCM 7684</strain>
    </source>
</reference>
<keyword evidence="2" id="KW-0012">Acyltransferase</keyword>
<evidence type="ECO:0000259" key="3">
    <source>
        <dbReference type="PROSITE" id="PS51186"/>
    </source>
</evidence>
<evidence type="ECO:0000313" key="4">
    <source>
        <dbReference type="EMBL" id="GGE53732.1"/>
    </source>
</evidence>
<keyword evidence="1" id="KW-0808">Transferase</keyword>
<sequence>MRIKRVGRVTAEEIADIDASFDVIYEAMPPFDGPRLQRIEPVSPYRKIYTPDPEDQEQDGDKLLAVAEGGGGRTCGYLRVSRGWNGFAVVEDIVVDRDSRRSELGRLLMDEARRWARDEGLAGIRLETQSNNVPACMFYQAYGFMLGGSDRHLYAALGESRRETALFWYYFLPGVLPAA</sequence>
<dbReference type="InterPro" id="IPR000182">
    <property type="entry name" value="GNAT_dom"/>
</dbReference>
<name>A0A8J3E1E1_9RHOB</name>
<feature type="domain" description="N-acetyltransferase" evidence="3">
    <location>
        <begin position="23"/>
        <end position="173"/>
    </location>
</feature>
<dbReference type="PRINTS" id="PR01754">
    <property type="entry name" value="SACTRNSFRASE"/>
</dbReference>
<dbReference type="PROSITE" id="PS51186">
    <property type="entry name" value="GNAT"/>
    <property type="match status" value="1"/>
</dbReference>
<dbReference type="EMBL" id="BMCP01000007">
    <property type="protein sequence ID" value="GGE53732.1"/>
    <property type="molecule type" value="Genomic_DNA"/>
</dbReference>
<evidence type="ECO:0000313" key="5">
    <source>
        <dbReference type="Proteomes" id="UP000602745"/>
    </source>
</evidence>
<dbReference type="PANTHER" id="PTHR43877">
    <property type="entry name" value="AMINOALKYLPHOSPHONATE N-ACETYLTRANSFERASE-RELATED-RELATED"/>
    <property type="match status" value="1"/>
</dbReference>
<comment type="caution">
    <text evidence="4">The sequence shown here is derived from an EMBL/GenBank/DDBJ whole genome shotgun (WGS) entry which is preliminary data.</text>
</comment>
<accession>A0A8J3E1E1</accession>
<dbReference type="RefSeq" id="WP_188410980.1">
    <property type="nucleotide sequence ID" value="NZ_BMCP01000007.1"/>
</dbReference>
<evidence type="ECO:0000256" key="1">
    <source>
        <dbReference type="ARBA" id="ARBA00022679"/>
    </source>
</evidence>